<comment type="caution">
    <text evidence="1">The sequence shown here is derived from an EMBL/GenBank/DDBJ whole genome shotgun (WGS) entry which is preliminary data.</text>
</comment>
<gene>
    <name evidence="1" type="ORF">ACFO8M_12990</name>
</gene>
<proteinExistence type="predicted"/>
<reference evidence="2" key="1">
    <citation type="journal article" date="2019" name="Int. J. Syst. Evol. Microbiol.">
        <title>The Global Catalogue of Microorganisms (GCM) 10K type strain sequencing project: providing services to taxonomists for standard genome sequencing and annotation.</title>
        <authorList>
            <consortium name="The Broad Institute Genomics Platform"/>
            <consortium name="The Broad Institute Genome Sequencing Center for Infectious Disease"/>
            <person name="Wu L."/>
            <person name="Ma J."/>
        </authorList>
    </citation>
    <scope>NUCLEOTIDE SEQUENCE [LARGE SCALE GENOMIC DNA]</scope>
    <source>
        <strain evidence="2">CGMCC 4.7396</strain>
    </source>
</reference>
<protein>
    <submittedName>
        <fullName evidence="1">Uncharacterized protein</fullName>
    </submittedName>
</protein>
<evidence type="ECO:0000313" key="2">
    <source>
        <dbReference type="Proteomes" id="UP001595712"/>
    </source>
</evidence>
<organism evidence="1 2">
    <name type="scientific">Glycomyces rhizosphaerae</name>
    <dbReference type="NCBI Taxonomy" id="2054422"/>
    <lineage>
        <taxon>Bacteria</taxon>
        <taxon>Bacillati</taxon>
        <taxon>Actinomycetota</taxon>
        <taxon>Actinomycetes</taxon>
        <taxon>Glycomycetales</taxon>
        <taxon>Glycomycetaceae</taxon>
        <taxon>Glycomyces</taxon>
    </lineage>
</organism>
<dbReference type="Proteomes" id="UP001595712">
    <property type="component" value="Unassembled WGS sequence"/>
</dbReference>
<sequence length="132" mass="14305">MQRIDFRVTVDLGPDADEQEHNDAVAALRRILIAKQVGTVVRSRSGAATDDAKSFDALNDAALIATVATSAFGILREAIRAWERQRSGRTAKVTLGEHSLELNGITQKQAAKIAETFWERTDSSQGADGELP</sequence>
<evidence type="ECO:0000313" key="1">
    <source>
        <dbReference type="EMBL" id="MFC3493395.1"/>
    </source>
</evidence>
<dbReference type="EMBL" id="JBHRWO010000010">
    <property type="protein sequence ID" value="MFC3493395.1"/>
    <property type="molecule type" value="Genomic_DNA"/>
</dbReference>
<dbReference type="RefSeq" id="WP_387975684.1">
    <property type="nucleotide sequence ID" value="NZ_JBHRWO010000010.1"/>
</dbReference>
<accession>A0ABV7Q1V1</accession>
<keyword evidence="2" id="KW-1185">Reference proteome</keyword>
<name>A0ABV7Q1V1_9ACTN</name>